<dbReference type="VEuPathDB" id="PlasmoDB:C922_00341"/>
<dbReference type="RefSeq" id="XP_008814180.1">
    <property type="nucleotide sequence ID" value="XM_008815958.1"/>
</dbReference>
<dbReference type="OrthoDB" id="370739at2759"/>
<sequence length="201" mass="23353">MNDMMKEDSQIKCKNIVSIYTIRMYLNGVIIGYVFRREIYRKFYVYKNDNLIFHCLKEGFCSAARNQGPPSTAHLSSQSLSHHRKIRLASKLNYNNYCKSNKYICNSFPFRNLSNLKKNIEVSNFLASRLAFWTLEHTRTPRRLPNSTGVCTLTCWELNKVFENSVLSPICSGVVASAFNKVIFREYQKILIPGWLGCILR</sequence>
<dbReference type="GeneID" id="20035615"/>
<keyword evidence="1" id="KW-1133">Transmembrane helix</keyword>
<organism evidence="2 3">
    <name type="scientific">Plasmodium inui San Antonio 1</name>
    <dbReference type="NCBI Taxonomy" id="1237626"/>
    <lineage>
        <taxon>Eukaryota</taxon>
        <taxon>Sar</taxon>
        <taxon>Alveolata</taxon>
        <taxon>Apicomplexa</taxon>
        <taxon>Aconoidasida</taxon>
        <taxon>Haemosporida</taxon>
        <taxon>Plasmodiidae</taxon>
        <taxon>Plasmodium</taxon>
        <taxon>Plasmodium (Plasmodium)</taxon>
    </lineage>
</organism>
<protein>
    <submittedName>
        <fullName evidence="2">Uncharacterized protein</fullName>
    </submittedName>
</protein>
<evidence type="ECO:0000256" key="1">
    <source>
        <dbReference type="SAM" id="Phobius"/>
    </source>
</evidence>
<evidence type="ECO:0000313" key="3">
    <source>
        <dbReference type="Proteomes" id="UP000030640"/>
    </source>
</evidence>
<feature type="transmembrane region" description="Helical" evidence="1">
    <location>
        <begin position="16"/>
        <end position="35"/>
    </location>
</feature>
<name>W7ADU6_9APIC</name>
<dbReference type="AlphaFoldDB" id="W7ADU6"/>
<keyword evidence="1" id="KW-0812">Transmembrane</keyword>
<gene>
    <name evidence="2" type="ORF">C922_00341</name>
</gene>
<dbReference type="EMBL" id="KI965460">
    <property type="protein sequence ID" value="EUD69478.1"/>
    <property type="molecule type" value="Genomic_DNA"/>
</dbReference>
<accession>W7ADU6</accession>
<keyword evidence="3" id="KW-1185">Reference proteome</keyword>
<evidence type="ECO:0000313" key="2">
    <source>
        <dbReference type="EMBL" id="EUD69478.1"/>
    </source>
</evidence>
<keyword evidence="1" id="KW-0472">Membrane</keyword>
<proteinExistence type="predicted"/>
<dbReference type="Proteomes" id="UP000030640">
    <property type="component" value="Unassembled WGS sequence"/>
</dbReference>
<reference evidence="2 3" key="1">
    <citation type="submission" date="2013-02" db="EMBL/GenBank/DDBJ databases">
        <title>The Genome Sequence of Plasmodium inui San Antonio 1.</title>
        <authorList>
            <consortium name="The Broad Institute Genome Sequencing Platform"/>
            <consortium name="The Broad Institute Genome Sequencing Center for Infectious Disease"/>
            <person name="Neafsey D."/>
            <person name="Cheeseman I."/>
            <person name="Volkman S."/>
            <person name="Adams J."/>
            <person name="Walker B."/>
            <person name="Young S.K."/>
            <person name="Zeng Q."/>
            <person name="Gargeya S."/>
            <person name="Fitzgerald M."/>
            <person name="Haas B."/>
            <person name="Abouelleil A."/>
            <person name="Alvarado L."/>
            <person name="Arachchi H.M."/>
            <person name="Berlin A.M."/>
            <person name="Chapman S.B."/>
            <person name="Dewar J."/>
            <person name="Goldberg J."/>
            <person name="Griggs A."/>
            <person name="Gujja S."/>
            <person name="Hansen M."/>
            <person name="Howarth C."/>
            <person name="Imamovic A."/>
            <person name="Larimer J."/>
            <person name="McCowan C."/>
            <person name="Murphy C."/>
            <person name="Neiman D."/>
            <person name="Pearson M."/>
            <person name="Priest M."/>
            <person name="Roberts A."/>
            <person name="Saif S."/>
            <person name="Shea T."/>
            <person name="Sisk P."/>
            <person name="Sykes S."/>
            <person name="Wortman J."/>
            <person name="Nusbaum C."/>
            <person name="Birren B."/>
        </authorList>
    </citation>
    <scope>NUCLEOTIDE SEQUENCE [LARGE SCALE GENOMIC DNA]</scope>
    <source>
        <strain evidence="2 3">San Antonio 1</strain>
    </source>
</reference>